<dbReference type="EMBL" id="JAPFRF010000001">
    <property type="protein sequence ID" value="KAJ7345386.1"/>
    <property type="molecule type" value="Genomic_DNA"/>
</dbReference>
<feature type="non-terminal residue" evidence="1">
    <location>
        <position position="118"/>
    </location>
</feature>
<keyword evidence="2" id="KW-1185">Reference proteome</keyword>
<dbReference type="Gene3D" id="3.40.30.10">
    <property type="entry name" value="Glutaredoxin"/>
    <property type="match status" value="1"/>
</dbReference>
<dbReference type="AlphaFoldDB" id="A0A9Q0Y9T3"/>
<name>A0A9Q0Y9T3_9SAUR</name>
<dbReference type="PANTHER" id="PTHR22699:SF1">
    <property type="entry name" value="THIOREDOXIN DOMAIN-CONTAINING PROTEIN 16"/>
    <property type="match status" value="1"/>
</dbReference>
<sequence length="118" mass="13076">PEITVGNLPTYFQLEKPLLVLFSDGPLRVKVAGGMRRLAEGEHRGDFLACWLNLKNTPVGWGILKAYFGSPFPHLPLLLWINPHSGGQVFVFPPDRSLSEPDILAWIETLPSGQEAQS</sequence>
<dbReference type="PANTHER" id="PTHR22699">
    <property type="entry name" value="THIOREDOXIN DOMAIN-CONTAINING PROTEIN 16"/>
    <property type="match status" value="1"/>
</dbReference>
<feature type="non-terminal residue" evidence="1">
    <location>
        <position position="1"/>
    </location>
</feature>
<organism evidence="1 2">
    <name type="scientific">Phrynocephalus forsythii</name>
    <dbReference type="NCBI Taxonomy" id="171643"/>
    <lineage>
        <taxon>Eukaryota</taxon>
        <taxon>Metazoa</taxon>
        <taxon>Chordata</taxon>
        <taxon>Craniata</taxon>
        <taxon>Vertebrata</taxon>
        <taxon>Euteleostomi</taxon>
        <taxon>Lepidosauria</taxon>
        <taxon>Squamata</taxon>
        <taxon>Bifurcata</taxon>
        <taxon>Unidentata</taxon>
        <taxon>Episquamata</taxon>
        <taxon>Toxicofera</taxon>
        <taxon>Iguania</taxon>
        <taxon>Acrodonta</taxon>
        <taxon>Agamidae</taxon>
        <taxon>Agaminae</taxon>
        <taxon>Phrynocephalus</taxon>
    </lineage>
</organism>
<dbReference type="Proteomes" id="UP001142489">
    <property type="component" value="Unassembled WGS sequence"/>
</dbReference>
<proteinExistence type="predicted"/>
<accession>A0A9Q0Y9T3</accession>
<protein>
    <submittedName>
        <fullName evidence="1">Uncharacterized protein</fullName>
    </submittedName>
</protein>
<gene>
    <name evidence="1" type="ORF">JRQ81_001336</name>
</gene>
<comment type="caution">
    <text evidence="1">The sequence shown here is derived from an EMBL/GenBank/DDBJ whole genome shotgun (WGS) entry which is preliminary data.</text>
</comment>
<dbReference type="InterPro" id="IPR040090">
    <property type="entry name" value="TXNDC16"/>
</dbReference>
<evidence type="ECO:0000313" key="1">
    <source>
        <dbReference type="EMBL" id="KAJ7345386.1"/>
    </source>
</evidence>
<reference evidence="1" key="1">
    <citation type="journal article" date="2023" name="DNA Res.">
        <title>Chromosome-level genome assembly of Phrynocephalus forsythii using third-generation DNA sequencing and Hi-C analysis.</title>
        <authorList>
            <person name="Qi Y."/>
            <person name="Zhao W."/>
            <person name="Zhao Y."/>
            <person name="Niu C."/>
            <person name="Cao S."/>
            <person name="Zhang Y."/>
        </authorList>
    </citation>
    <scope>NUCLEOTIDE SEQUENCE</scope>
    <source>
        <tissue evidence="1">Muscle</tissue>
    </source>
</reference>
<dbReference type="OrthoDB" id="427280at2759"/>
<evidence type="ECO:0000313" key="2">
    <source>
        <dbReference type="Proteomes" id="UP001142489"/>
    </source>
</evidence>